<evidence type="ECO:0000313" key="2">
    <source>
        <dbReference type="Proteomes" id="UP000278807"/>
    </source>
</evidence>
<dbReference type="Proteomes" id="UP000278807">
    <property type="component" value="Unassembled WGS sequence"/>
</dbReference>
<accession>A0A3P7RTJ7</accession>
<protein>
    <submittedName>
        <fullName evidence="1">Uncharacterized protein</fullName>
    </submittedName>
</protein>
<dbReference type="AlphaFoldDB" id="A0A3P7RTJ7"/>
<sequence length="76" mass="9085">MPRFDSVLKHFLVTLFFLLLLFFYFSNIHPKTTVIVLHPCTSFSFWKIIYPKYVFLFGLQNVALFKTFNNSLVLLF</sequence>
<organism evidence="1 2">
    <name type="scientific">Rodentolepis nana</name>
    <name type="common">Dwarf tapeworm</name>
    <name type="synonym">Hymenolepis nana</name>
    <dbReference type="NCBI Taxonomy" id="102285"/>
    <lineage>
        <taxon>Eukaryota</taxon>
        <taxon>Metazoa</taxon>
        <taxon>Spiralia</taxon>
        <taxon>Lophotrochozoa</taxon>
        <taxon>Platyhelminthes</taxon>
        <taxon>Cestoda</taxon>
        <taxon>Eucestoda</taxon>
        <taxon>Cyclophyllidea</taxon>
        <taxon>Hymenolepididae</taxon>
        <taxon>Rodentolepis</taxon>
    </lineage>
</organism>
<gene>
    <name evidence="1" type="ORF">HNAJ_LOCUS2726</name>
</gene>
<dbReference type="EMBL" id="UZAE01001411">
    <property type="protein sequence ID" value="VDN98585.1"/>
    <property type="molecule type" value="Genomic_DNA"/>
</dbReference>
<proteinExistence type="predicted"/>
<reference evidence="1 2" key="1">
    <citation type="submission" date="2018-11" db="EMBL/GenBank/DDBJ databases">
        <authorList>
            <consortium name="Pathogen Informatics"/>
        </authorList>
    </citation>
    <scope>NUCLEOTIDE SEQUENCE [LARGE SCALE GENOMIC DNA]</scope>
</reference>
<keyword evidence="2" id="KW-1185">Reference proteome</keyword>
<name>A0A3P7RTJ7_RODNA</name>
<evidence type="ECO:0000313" key="1">
    <source>
        <dbReference type="EMBL" id="VDN98585.1"/>
    </source>
</evidence>